<protein>
    <submittedName>
        <fullName evidence="2">dTDP-4-dehydrorhamnose reductase</fullName>
        <ecNumber evidence="2">1.1.1.133</ecNumber>
    </submittedName>
</protein>
<evidence type="ECO:0000313" key="3">
    <source>
        <dbReference type="Proteomes" id="UP000294028"/>
    </source>
</evidence>
<reference evidence="2 3" key="1">
    <citation type="submission" date="2018-12" db="EMBL/GenBank/DDBJ databases">
        <title>Genome analysis provides insights into bioremediation potentialities of Halogeometricum borinquense strain N11.</title>
        <authorList>
            <person name="Najjari A."/>
            <person name="Youssef N."/>
            <person name="Fhoula I."/>
            <person name="Ben Dhia O."/>
            <person name="Mahjoubi M."/>
            <person name="Ouzari H.I."/>
            <person name="Cherif A."/>
        </authorList>
    </citation>
    <scope>NUCLEOTIDE SEQUENCE [LARGE SCALE GENOMIC DNA]</scope>
    <source>
        <strain evidence="2 3">N11</strain>
    </source>
</reference>
<dbReference type="PANTHER" id="PTHR10491">
    <property type="entry name" value="DTDP-4-DEHYDRORHAMNOSE REDUCTASE"/>
    <property type="match status" value="1"/>
</dbReference>
<proteinExistence type="predicted"/>
<dbReference type="EMBL" id="RZHH01000003">
    <property type="protein sequence ID" value="RYJ08633.1"/>
    <property type="molecule type" value="Genomic_DNA"/>
</dbReference>
<evidence type="ECO:0000259" key="1">
    <source>
        <dbReference type="Pfam" id="PF04321"/>
    </source>
</evidence>
<dbReference type="Proteomes" id="UP000294028">
    <property type="component" value="Unassembled WGS sequence"/>
</dbReference>
<name>A0A482TC53_9EURY</name>
<sequence length="301" mass="32727">MQLLILGANGLLGSNVVTAAQDRGWRTTGTYHSERPTFDIPLHQIDITNTDAVQRVLSEVEPDWVVNCAAMTDVDGCEENTEHAHEVNARAPGEIASQCVESSIRFLHVSTDYVFDGTVNGVYEEDDAPQPIQEYGKSKLAGENEVVERDPDALITRLSFVYGMHRGSDQLTGFPAWVRGRLLDGEQTPLFTDQHVTPTRAGQAAETICDLIDADESGLFHVAAQSCTTPYEFGVAIAGQLGMDETLLTQGSQSDVNRPAERPSRTCLNVSKVEETLGRAQPTLTTDLDAISDAFDTATLD</sequence>
<organism evidence="2 3">
    <name type="scientific">Halogeometricum borinquense</name>
    <dbReference type="NCBI Taxonomy" id="60847"/>
    <lineage>
        <taxon>Archaea</taxon>
        <taxon>Methanobacteriati</taxon>
        <taxon>Methanobacteriota</taxon>
        <taxon>Stenosarchaea group</taxon>
        <taxon>Halobacteria</taxon>
        <taxon>Halobacteriales</taxon>
        <taxon>Haloferacaceae</taxon>
        <taxon>Halogeometricum</taxon>
    </lineage>
</organism>
<dbReference type="SUPFAM" id="SSF51735">
    <property type="entry name" value="NAD(P)-binding Rossmann-fold domains"/>
    <property type="match status" value="1"/>
</dbReference>
<dbReference type="RefSeq" id="WP_129786574.1">
    <property type="nucleotide sequence ID" value="NZ_RZHH01000003.1"/>
</dbReference>
<dbReference type="InterPro" id="IPR005913">
    <property type="entry name" value="dTDP_dehydrorham_reduct"/>
</dbReference>
<dbReference type="Pfam" id="PF04321">
    <property type="entry name" value="RmlD_sub_bind"/>
    <property type="match status" value="1"/>
</dbReference>
<dbReference type="NCBIfam" id="TIGR01214">
    <property type="entry name" value="rmlD"/>
    <property type="match status" value="1"/>
</dbReference>
<accession>A0A482TC53</accession>
<dbReference type="EC" id="1.1.1.133" evidence="2"/>
<keyword evidence="2" id="KW-0560">Oxidoreductase</keyword>
<comment type="caution">
    <text evidence="2">The sequence shown here is derived from an EMBL/GenBank/DDBJ whole genome shotgun (WGS) entry which is preliminary data.</text>
</comment>
<dbReference type="CDD" id="cd05254">
    <property type="entry name" value="dTDP_HR_like_SDR_e"/>
    <property type="match status" value="1"/>
</dbReference>
<gene>
    <name evidence="2" type="primary">rfbD</name>
    <name evidence="2" type="ORF">ELS19_19300</name>
</gene>
<dbReference type="PANTHER" id="PTHR10491:SF4">
    <property type="entry name" value="METHIONINE ADENOSYLTRANSFERASE 2 SUBUNIT BETA"/>
    <property type="match status" value="1"/>
</dbReference>
<dbReference type="AlphaFoldDB" id="A0A482TC53"/>
<dbReference type="GO" id="GO:0008831">
    <property type="term" value="F:dTDP-4-dehydrorhamnose reductase activity"/>
    <property type="evidence" value="ECO:0007669"/>
    <property type="project" value="UniProtKB-EC"/>
</dbReference>
<dbReference type="Gene3D" id="3.40.50.720">
    <property type="entry name" value="NAD(P)-binding Rossmann-like Domain"/>
    <property type="match status" value="1"/>
</dbReference>
<dbReference type="InterPro" id="IPR029903">
    <property type="entry name" value="RmlD-like-bd"/>
</dbReference>
<feature type="domain" description="RmlD-like substrate binding" evidence="1">
    <location>
        <begin position="1"/>
        <end position="293"/>
    </location>
</feature>
<evidence type="ECO:0000313" key="2">
    <source>
        <dbReference type="EMBL" id="RYJ08633.1"/>
    </source>
</evidence>
<dbReference type="InterPro" id="IPR036291">
    <property type="entry name" value="NAD(P)-bd_dom_sf"/>
</dbReference>